<sequence length="325" mass="38540">MKDFLAMNYGIQAYEKTVFDGMEGFMDDNYVYFIISGEQKEMIHMEQAALAYYLHENKWTHVTVPVPNNQGGWMSEQDNNGYMVLKGEKPSGTDKIAQKHGKRLAQLHMTGTMYAYEPELISSYGQWKDLWIDKLTAFEQKANEEARKNPCSYYRDLMDFMPYLSGISENAIQYMQESEYESRFHETDQGTITFRRYHGQFSRHHLWLTDFAYDHPARDLAEFIRNQLLQTEDPMDGIQAFLEDYQQVRPLSVFSWRLLYARLLFPIHFFDVMERGFTGGSYSYCHSALHDLQKRQPVYERRLRRFFDYAGISSKELQIPVLHWL</sequence>
<dbReference type="RefSeq" id="WP_382392450.1">
    <property type="nucleotide sequence ID" value="NZ_JBHUNA010000013.1"/>
</dbReference>
<dbReference type="EMBL" id="JBHUNA010000013">
    <property type="protein sequence ID" value="MFD2760696.1"/>
    <property type="molecule type" value="Genomic_DNA"/>
</dbReference>
<proteinExistence type="predicted"/>
<comment type="caution">
    <text evidence="1">The sequence shown here is derived from an EMBL/GenBank/DDBJ whole genome shotgun (WGS) entry which is preliminary data.</text>
</comment>
<dbReference type="InterPro" id="IPR047175">
    <property type="entry name" value="CotS-like"/>
</dbReference>
<dbReference type="PANTHER" id="PTHR39179:SF2">
    <property type="entry name" value="ENDOSPORE COAT-ASSOCIATED PROTEIN YUTH"/>
    <property type="match status" value="1"/>
</dbReference>
<gene>
    <name evidence="1" type="ORF">ACFSUO_06865</name>
</gene>
<name>A0ABW5V404_9BACI</name>
<reference evidence="2" key="1">
    <citation type="journal article" date="2019" name="Int. J. Syst. Evol. Microbiol.">
        <title>The Global Catalogue of Microorganisms (GCM) 10K type strain sequencing project: providing services to taxonomists for standard genome sequencing and annotation.</title>
        <authorList>
            <consortium name="The Broad Institute Genomics Platform"/>
            <consortium name="The Broad Institute Genome Sequencing Center for Infectious Disease"/>
            <person name="Wu L."/>
            <person name="Ma J."/>
        </authorList>
    </citation>
    <scope>NUCLEOTIDE SEQUENCE [LARGE SCALE GENOMIC DNA]</scope>
    <source>
        <strain evidence="2">TISTR 1535</strain>
    </source>
</reference>
<evidence type="ECO:0008006" key="3">
    <source>
        <dbReference type="Google" id="ProtNLM"/>
    </source>
</evidence>
<dbReference type="Gene3D" id="3.90.1200.10">
    <property type="match status" value="1"/>
</dbReference>
<dbReference type="SUPFAM" id="SSF56112">
    <property type="entry name" value="Protein kinase-like (PK-like)"/>
    <property type="match status" value="1"/>
</dbReference>
<protein>
    <recommendedName>
        <fullName evidence="3">Spore coat protein YutH</fullName>
    </recommendedName>
</protein>
<evidence type="ECO:0000313" key="2">
    <source>
        <dbReference type="Proteomes" id="UP001597502"/>
    </source>
</evidence>
<dbReference type="PANTHER" id="PTHR39179">
    <property type="entry name" value="SPORE COAT PROTEIN I"/>
    <property type="match status" value="1"/>
</dbReference>
<dbReference type="Proteomes" id="UP001597502">
    <property type="component" value="Unassembled WGS sequence"/>
</dbReference>
<organism evidence="1 2">
    <name type="scientific">Lentibacillus juripiscarius</name>
    <dbReference type="NCBI Taxonomy" id="257446"/>
    <lineage>
        <taxon>Bacteria</taxon>
        <taxon>Bacillati</taxon>
        <taxon>Bacillota</taxon>
        <taxon>Bacilli</taxon>
        <taxon>Bacillales</taxon>
        <taxon>Bacillaceae</taxon>
        <taxon>Lentibacillus</taxon>
    </lineage>
</organism>
<keyword evidence="2" id="KW-1185">Reference proteome</keyword>
<accession>A0ABW5V404</accession>
<dbReference type="InterPro" id="IPR011009">
    <property type="entry name" value="Kinase-like_dom_sf"/>
</dbReference>
<evidence type="ECO:0000313" key="1">
    <source>
        <dbReference type="EMBL" id="MFD2760696.1"/>
    </source>
</evidence>